<evidence type="ECO:0000313" key="1">
    <source>
        <dbReference type="EMBL" id="OJZ84390.1"/>
    </source>
</evidence>
<accession>A0A1M3TC98</accession>
<dbReference type="Proteomes" id="UP000184063">
    <property type="component" value="Unassembled WGS sequence"/>
</dbReference>
<dbReference type="OrthoDB" id="4760831at2759"/>
<organism evidence="1 2">
    <name type="scientific">Aspergillus luchuensis (strain CBS 106.47)</name>
    <dbReference type="NCBI Taxonomy" id="1137211"/>
    <lineage>
        <taxon>Eukaryota</taxon>
        <taxon>Fungi</taxon>
        <taxon>Dikarya</taxon>
        <taxon>Ascomycota</taxon>
        <taxon>Pezizomycotina</taxon>
        <taxon>Eurotiomycetes</taxon>
        <taxon>Eurotiomycetidae</taxon>
        <taxon>Eurotiales</taxon>
        <taxon>Aspergillaceae</taxon>
        <taxon>Aspergillus</taxon>
        <taxon>Aspergillus subgen. Circumdati</taxon>
    </lineage>
</organism>
<name>A0A1M3TC98_ASPLC</name>
<proteinExistence type="predicted"/>
<evidence type="ECO:0000313" key="2">
    <source>
        <dbReference type="Proteomes" id="UP000184063"/>
    </source>
</evidence>
<gene>
    <name evidence="1" type="ORF">ASPFODRAFT_48411</name>
</gene>
<protein>
    <submittedName>
        <fullName evidence="1">Uncharacterized protein</fullName>
    </submittedName>
</protein>
<sequence>MSEPTVSVPWDFVETALAFTDGDVVCIMDSAFPSRAAMNCEDIEYLAVSPFRSPAARSIDVSLTRRLSDLLKQVDTEITISQIHAKLAVHANRPDSQLRLTPVHCAAKNKPSIALRPLGALPRQLRGLRKAGDLSDYAGYRRAMHPVLVSINCWGCGRYQD</sequence>
<dbReference type="VEuPathDB" id="FungiDB:ASPFODRAFT_48411"/>
<dbReference type="AlphaFoldDB" id="A0A1M3TC98"/>
<reference evidence="2" key="1">
    <citation type="journal article" date="2017" name="Genome Biol.">
        <title>Comparative genomics reveals high biological diversity and specific adaptations in the industrially and medically important fungal genus Aspergillus.</title>
        <authorList>
            <person name="de Vries R.P."/>
            <person name="Riley R."/>
            <person name="Wiebenga A."/>
            <person name="Aguilar-Osorio G."/>
            <person name="Amillis S."/>
            <person name="Uchima C.A."/>
            <person name="Anderluh G."/>
            <person name="Asadollahi M."/>
            <person name="Askin M."/>
            <person name="Barry K."/>
            <person name="Battaglia E."/>
            <person name="Bayram O."/>
            <person name="Benocci T."/>
            <person name="Braus-Stromeyer S.A."/>
            <person name="Caldana C."/>
            <person name="Canovas D."/>
            <person name="Cerqueira G.C."/>
            <person name="Chen F."/>
            <person name="Chen W."/>
            <person name="Choi C."/>
            <person name="Clum A."/>
            <person name="Dos Santos R.A."/>
            <person name="Damasio A.R."/>
            <person name="Diallinas G."/>
            <person name="Emri T."/>
            <person name="Fekete E."/>
            <person name="Flipphi M."/>
            <person name="Freyberg S."/>
            <person name="Gallo A."/>
            <person name="Gournas C."/>
            <person name="Habgood R."/>
            <person name="Hainaut M."/>
            <person name="Harispe M.L."/>
            <person name="Henrissat B."/>
            <person name="Hilden K.S."/>
            <person name="Hope R."/>
            <person name="Hossain A."/>
            <person name="Karabika E."/>
            <person name="Karaffa L."/>
            <person name="Karanyi Z."/>
            <person name="Krasevec N."/>
            <person name="Kuo A."/>
            <person name="Kusch H."/>
            <person name="LaButti K."/>
            <person name="Lagendijk E.L."/>
            <person name="Lapidus A."/>
            <person name="Levasseur A."/>
            <person name="Lindquist E."/>
            <person name="Lipzen A."/>
            <person name="Logrieco A.F."/>
            <person name="MacCabe A."/>
            <person name="Maekelae M.R."/>
            <person name="Malavazi I."/>
            <person name="Melin P."/>
            <person name="Meyer V."/>
            <person name="Mielnichuk N."/>
            <person name="Miskei M."/>
            <person name="Molnar A.P."/>
            <person name="Mule G."/>
            <person name="Ngan C.Y."/>
            <person name="Orejas M."/>
            <person name="Orosz E."/>
            <person name="Ouedraogo J.P."/>
            <person name="Overkamp K.M."/>
            <person name="Park H.-S."/>
            <person name="Perrone G."/>
            <person name="Piumi F."/>
            <person name="Punt P.J."/>
            <person name="Ram A.F."/>
            <person name="Ramon A."/>
            <person name="Rauscher S."/>
            <person name="Record E."/>
            <person name="Riano-Pachon D.M."/>
            <person name="Robert V."/>
            <person name="Roehrig J."/>
            <person name="Ruller R."/>
            <person name="Salamov A."/>
            <person name="Salih N.S."/>
            <person name="Samson R.A."/>
            <person name="Sandor E."/>
            <person name="Sanguinetti M."/>
            <person name="Schuetze T."/>
            <person name="Sepcic K."/>
            <person name="Shelest E."/>
            <person name="Sherlock G."/>
            <person name="Sophianopoulou V."/>
            <person name="Squina F.M."/>
            <person name="Sun H."/>
            <person name="Susca A."/>
            <person name="Todd R.B."/>
            <person name="Tsang A."/>
            <person name="Unkles S.E."/>
            <person name="van de Wiele N."/>
            <person name="van Rossen-Uffink D."/>
            <person name="Oliveira J.V."/>
            <person name="Vesth T.C."/>
            <person name="Visser J."/>
            <person name="Yu J.-H."/>
            <person name="Zhou M."/>
            <person name="Andersen M.R."/>
            <person name="Archer D.B."/>
            <person name="Baker S.E."/>
            <person name="Benoit I."/>
            <person name="Brakhage A.A."/>
            <person name="Braus G.H."/>
            <person name="Fischer R."/>
            <person name="Frisvad J.C."/>
            <person name="Goldman G.H."/>
            <person name="Houbraken J."/>
            <person name="Oakley B."/>
            <person name="Pocsi I."/>
            <person name="Scazzocchio C."/>
            <person name="Seiboth B."/>
            <person name="vanKuyk P.A."/>
            <person name="Wortman J."/>
            <person name="Dyer P.S."/>
            <person name="Grigoriev I.V."/>
        </authorList>
    </citation>
    <scope>NUCLEOTIDE SEQUENCE [LARGE SCALE GENOMIC DNA]</scope>
    <source>
        <strain evidence="2">CBS 106.47</strain>
    </source>
</reference>
<dbReference type="EMBL" id="KV878244">
    <property type="protein sequence ID" value="OJZ84390.1"/>
    <property type="molecule type" value="Genomic_DNA"/>
</dbReference>